<feature type="domain" description="Response regulatory" evidence="23">
    <location>
        <begin position="557"/>
        <end position="675"/>
    </location>
</feature>
<dbReference type="SMART" id="SM00073">
    <property type="entry name" value="HPT"/>
    <property type="match status" value="1"/>
</dbReference>
<proteinExistence type="predicted"/>
<evidence type="ECO:0000256" key="8">
    <source>
        <dbReference type="ARBA" id="ARBA00022741"/>
    </source>
</evidence>
<evidence type="ECO:0000256" key="20">
    <source>
        <dbReference type="SAM" id="Coils"/>
    </source>
</evidence>
<dbReference type="InterPro" id="IPR011006">
    <property type="entry name" value="CheY-like_superfamily"/>
</dbReference>
<dbReference type="GO" id="GO:0005886">
    <property type="term" value="C:plasma membrane"/>
    <property type="evidence" value="ECO:0007669"/>
    <property type="project" value="UniProtKB-SubCell"/>
</dbReference>
<gene>
    <name evidence="25" type="ORF">C2134_19180</name>
</gene>
<keyword evidence="4" id="KW-1003">Cell membrane</keyword>
<dbReference type="FunFam" id="3.30.565.10:FF:000010">
    <property type="entry name" value="Sensor histidine kinase RcsC"/>
    <property type="match status" value="1"/>
</dbReference>
<feature type="transmembrane region" description="Helical" evidence="21">
    <location>
        <begin position="30"/>
        <end position="50"/>
    </location>
</feature>
<evidence type="ECO:0000256" key="4">
    <source>
        <dbReference type="ARBA" id="ARBA00022475"/>
    </source>
</evidence>
<dbReference type="Gene3D" id="3.40.50.2300">
    <property type="match status" value="2"/>
</dbReference>
<dbReference type="EMBL" id="PPTF01000085">
    <property type="protein sequence ID" value="POA97075.1"/>
    <property type="molecule type" value="Genomic_DNA"/>
</dbReference>
<dbReference type="PANTHER" id="PTHR45339:SF1">
    <property type="entry name" value="HYBRID SIGNAL TRANSDUCTION HISTIDINE KINASE J"/>
    <property type="match status" value="1"/>
</dbReference>
<dbReference type="InterPro" id="IPR036890">
    <property type="entry name" value="HATPase_C_sf"/>
</dbReference>
<feature type="modified residue" description="4-aspartylphosphate" evidence="19">
    <location>
        <position position="610"/>
    </location>
</feature>
<dbReference type="CDD" id="cd16922">
    <property type="entry name" value="HATPase_EvgS-ArcB-TorS-like"/>
    <property type="match status" value="1"/>
</dbReference>
<dbReference type="PANTHER" id="PTHR45339">
    <property type="entry name" value="HYBRID SIGNAL TRANSDUCTION HISTIDINE KINASE J"/>
    <property type="match status" value="1"/>
</dbReference>
<dbReference type="Gene3D" id="1.20.120.160">
    <property type="entry name" value="HPT domain"/>
    <property type="match status" value="1"/>
</dbReference>
<feature type="domain" description="Histidine kinase" evidence="22">
    <location>
        <begin position="316"/>
        <end position="537"/>
    </location>
</feature>
<dbReference type="InterPro" id="IPR033424">
    <property type="entry name" value="MASE4"/>
</dbReference>
<feature type="transmembrane region" description="Helical" evidence="21">
    <location>
        <begin position="130"/>
        <end position="147"/>
    </location>
</feature>
<comment type="subunit">
    <text evidence="15">At low DSF concentrations, interacts with RpfF.</text>
</comment>
<keyword evidence="12" id="KW-0902">Two-component regulatory system</keyword>
<evidence type="ECO:0000256" key="21">
    <source>
        <dbReference type="SAM" id="Phobius"/>
    </source>
</evidence>
<dbReference type="InterPro" id="IPR004358">
    <property type="entry name" value="Sig_transdc_His_kin-like_C"/>
</dbReference>
<dbReference type="Pfam" id="PF17158">
    <property type="entry name" value="MASE4"/>
    <property type="match status" value="1"/>
</dbReference>
<dbReference type="SMART" id="SM00387">
    <property type="entry name" value="HATPase_c"/>
    <property type="match status" value="1"/>
</dbReference>
<dbReference type="Pfam" id="PF00072">
    <property type="entry name" value="Response_reg"/>
    <property type="match status" value="2"/>
</dbReference>
<sequence length="1030" mass="111330">MALMQQADSDSSPELAFLSTQSPTRGQRRLALAVAAWSLLVFIAALPYAQTPLPKVWAFIPAYQSALAANDLVTSALLFGQFAILRHPGLRLLAVGYLFTALMAICHALSFPGLLTERGWLSGGPQTTAWLYMLWHFGFPVMVIAYARQAPDSAFSNDGSGLKWILRAIAQTFLAVAALVLLAIWGHDALPAIMHGNHYTPLMWATVSAVWGVSALALGMVLLRRPQSLLDVWLAVVMLAWLCDVGLSTMFNAARFDLGFYVGRSFGLMAASFVLLVLLLENGRLYAQLADSAAALSHAKQVAEQATRAKSIFLANMSHEIRTPMNAIIGMSYLAMRTGLSEQQRDYIGKIHNAGTLLLGIINDILDFSKVEAGRLELETQPFWLDDMLDGVSALVAQKAADKGLELVFETSREVPQALVGDALRLGQVLTNLVNNAIKFTDKGQVAVIIGVSGRMGEKVQLNFCVHDTGIGMSEEQSARLFQAFSQADSSTSRRFGGTGLGLAIVKRLVEMMGGSVRVESAPGWGSSFIFQCWLGVSNDHSAGKRPPLPTEMRGLRVLVVDDNQAALNVLCEQLRMLDFAVTDCATGAEAVALVRQHCRDWPFDIALVDWMMPEMDGLETIRRMRQISRKLRVILVTAFGRDEVRSQARAAGCDGFLTKPVSQSSLYDALLEAFGFGRGGDAAPLMGLPDLHGMHLLLAEDNRINQQIAVELLEGTGATLTVVGDGQAVLDKLAAYGPKGFDAILMDVQMPGIDGIEATRRIRAQDGFAELPIIAMTADAMGDDRGRCLAAGMVDHVPKPIDPHELFSALLRWLPVQQMPTTKEAQEQPLPLPEVAGLDQVAGLARVAGNRELYLHVLWQFVEEEVDAPARISTALEEGDRAVAQRIAHTLKGAAGSIGLEALQNGAARLERALRDGQDATAELAQLADDLARTIAALRAALPSAKQTAQPPSAADEPLLNRLALLLQLGDGEALGFFLEHAPDIRASFPDDTYEAFERSLNSFDFVAALEHLRAAAKAAGLTLSEHTI</sequence>
<evidence type="ECO:0000256" key="13">
    <source>
        <dbReference type="ARBA" id="ARBA00023136"/>
    </source>
</evidence>
<name>A0A2K4MK03_9NEIS</name>
<dbReference type="GO" id="GO:0000155">
    <property type="term" value="F:phosphorelay sensor kinase activity"/>
    <property type="evidence" value="ECO:0007669"/>
    <property type="project" value="InterPro"/>
</dbReference>
<evidence type="ECO:0000259" key="24">
    <source>
        <dbReference type="PROSITE" id="PS50894"/>
    </source>
</evidence>
<feature type="transmembrane region" description="Helical" evidence="21">
    <location>
        <begin position="92"/>
        <end position="110"/>
    </location>
</feature>
<evidence type="ECO:0000259" key="23">
    <source>
        <dbReference type="PROSITE" id="PS50110"/>
    </source>
</evidence>
<reference evidence="25 26" key="1">
    <citation type="submission" date="2018-01" db="EMBL/GenBank/DDBJ databases">
        <title>Genomic Sequence of Chromobacterium MWU13-2610 from wild cranberry bogs within the Cape Cod National Seashore.</title>
        <authorList>
            <person name="O'Hara-Hanley K."/>
            <person name="Soby S."/>
            <person name="Harrison A."/>
        </authorList>
    </citation>
    <scope>NUCLEOTIDE SEQUENCE [LARGE SCALE GENOMIC DNA]</scope>
    <source>
        <strain evidence="25 26">MWU13-2610</strain>
    </source>
</reference>
<evidence type="ECO:0000256" key="14">
    <source>
        <dbReference type="ARBA" id="ARBA00058004"/>
    </source>
</evidence>
<organism evidence="25 26">
    <name type="scientific">Chromobacterium sinusclupearum</name>
    <dbReference type="NCBI Taxonomy" id="2077146"/>
    <lineage>
        <taxon>Bacteria</taxon>
        <taxon>Pseudomonadati</taxon>
        <taxon>Pseudomonadota</taxon>
        <taxon>Betaproteobacteria</taxon>
        <taxon>Neisseriales</taxon>
        <taxon>Chromobacteriaceae</taxon>
        <taxon>Chromobacterium</taxon>
    </lineage>
</organism>
<evidence type="ECO:0000259" key="22">
    <source>
        <dbReference type="PROSITE" id="PS50109"/>
    </source>
</evidence>
<dbReference type="InterPro" id="IPR036097">
    <property type="entry name" value="HisK_dim/P_sf"/>
</dbReference>
<keyword evidence="26" id="KW-1185">Reference proteome</keyword>
<feature type="transmembrane region" description="Helical" evidence="21">
    <location>
        <begin position="202"/>
        <end position="223"/>
    </location>
</feature>
<comment type="subcellular location">
    <subcellularLocation>
        <location evidence="2">Cell membrane</location>
        <topology evidence="2">Multi-pass membrane protein</topology>
    </subcellularLocation>
</comment>
<dbReference type="AlphaFoldDB" id="A0A2K4MK03"/>
<evidence type="ECO:0000256" key="11">
    <source>
        <dbReference type="ARBA" id="ARBA00022989"/>
    </source>
</evidence>
<dbReference type="Pfam" id="PF02518">
    <property type="entry name" value="HATPase_c"/>
    <property type="match status" value="1"/>
</dbReference>
<dbReference type="PROSITE" id="PS50109">
    <property type="entry name" value="HIS_KIN"/>
    <property type="match status" value="1"/>
</dbReference>
<comment type="function">
    <text evidence="14">Member of the two-component regulatory system BvgS/BvgA. Phosphorylates BvgA via a four-step phosphorelay in response to environmental signals.</text>
</comment>
<evidence type="ECO:0000256" key="9">
    <source>
        <dbReference type="ARBA" id="ARBA00022777"/>
    </source>
</evidence>
<dbReference type="InterPro" id="IPR036641">
    <property type="entry name" value="HPT_dom_sf"/>
</dbReference>
<dbReference type="SMART" id="SM00448">
    <property type="entry name" value="REC"/>
    <property type="match status" value="2"/>
</dbReference>
<protein>
    <recommendedName>
        <fullName evidence="16">Sensory/regulatory protein RpfC</fullName>
        <ecNumber evidence="3">2.7.13.3</ecNumber>
    </recommendedName>
    <alternativeName>
        <fullName evidence="17">Virulence sensor protein BvgS</fullName>
    </alternativeName>
</protein>
<evidence type="ECO:0000256" key="15">
    <source>
        <dbReference type="ARBA" id="ARBA00064003"/>
    </source>
</evidence>
<feature type="domain" description="HPt" evidence="24">
    <location>
        <begin position="851"/>
        <end position="946"/>
    </location>
</feature>
<dbReference type="CDD" id="cd00082">
    <property type="entry name" value="HisKA"/>
    <property type="match status" value="1"/>
</dbReference>
<dbReference type="InterPro" id="IPR005467">
    <property type="entry name" value="His_kinase_dom"/>
</dbReference>
<dbReference type="InterPro" id="IPR008207">
    <property type="entry name" value="Sig_transdc_His_kin_Hpt_dom"/>
</dbReference>
<feature type="modified residue" description="Phosphohistidine" evidence="18">
    <location>
        <position position="890"/>
    </location>
</feature>
<evidence type="ECO:0000256" key="10">
    <source>
        <dbReference type="ARBA" id="ARBA00022840"/>
    </source>
</evidence>
<evidence type="ECO:0000256" key="17">
    <source>
        <dbReference type="ARBA" id="ARBA00070152"/>
    </source>
</evidence>
<dbReference type="SMART" id="SM00388">
    <property type="entry name" value="HisKA"/>
    <property type="match status" value="1"/>
</dbReference>
<keyword evidence="8" id="KW-0547">Nucleotide-binding</keyword>
<dbReference type="Gene3D" id="3.30.565.10">
    <property type="entry name" value="Histidine kinase-like ATPase, C-terminal domain"/>
    <property type="match status" value="1"/>
</dbReference>
<evidence type="ECO:0000313" key="25">
    <source>
        <dbReference type="EMBL" id="POA97075.1"/>
    </source>
</evidence>
<dbReference type="Gene3D" id="1.10.287.130">
    <property type="match status" value="1"/>
</dbReference>
<comment type="catalytic activity">
    <reaction evidence="1">
        <text>ATP + protein L-histidine = ADP + protein N-phospho-L-histidine.</text>
        <dbReference type="EC" id="2.7.13.3"/>
    </reaction>
</comment>
<dbReference type="SUPFAM" id="SSF47226">
    <property type="entry name" value="Histidine-containing phosphotransfer domain, HPT domain"/>
    <property type="match status" value="1"/>
</dbReference>
<feature type="transmembrane region" description="Helical" evidence="21">
    <location>
        <begin position="260"/>
        <end position="280"/>
    </location>
</feature>
<dbReference type="Pfam" id="PF00512">
    <property type="entry name" value="HisKA"/>
    <property type="match status" value="1"/>
</dbReference>
<evidence type="ECO:0000256" key="2">
    <source>
        <dbReference type="ARBA" id="ARBA00004651"/>
    </source>
</evidence>
<dbReference type="FunFam" id="1.10.287.130:FF:000002">
    <property type="entry name" value="Two-component osmosensing histidine kinase"/>
    <property type="match status" value="1"/>
</dbReference>
<dbReference type="GO" id="GO:0005524">
    <property type="term" value="F:ATP binding"/>
    <property type="evidence" value="ECO:0007669"/>
    <property type="project" value="UniProtKB-KW"/>
</dbReference>
<dbReference type="Pfam" id="PF01627">
    <property type="entry name" value="Hpt"/>
    <property type="match status" value="1"/>
</dbReference>
<keyword evidence="11 21" id="KW-1133">Transmembrane helix</keyword>
<dbReference type="InterPro" id="IPR001789">
    <property type="entry name" value="Sig_transdc_resp-reg_receiver"/>
</dbReference>
<keyword evidence="5 19" id="KW-0597">Phosphoprotein</keyword>
<dbReference type="SUPFAM" id="SSF52172">
    <property type="entry name" value="CheY-like"/>
    <property type="match status" value="2"/>
</dbReference>
<evidence type="ECO:0000313" key="26">
    <source>
        <dbReference type="Proteomes" id="UP000236416"/>
    </source>
</evidence>
<evidence type="ECO:0000256" key="5">
    <source>
        <dbReference type="ARBA" id="ARBA00022553"/>
    </source>
</evidence>
<dbReference type="PRINTS" id="PR00344">
    <property type="entry name" value="BCTRLSENSOR"/>
</dbReference>
<dbReference type="CDD" id="cd17546">
    <property type="entry name" value="REC_hyHK_CKI1_RcsC-like"/>
    <property type="match status" value="2"/>
</dbReference>
<evidence type="ECO:0000256" key="16">
    <source>
        <dbReference type="ARBA" id="ARBA00068150"/>
    </source>
</evidence>
<dbReference type="InterPro" id="IPR003594">
    <property type="entry name" value="HATPase_dom"/>
</dbReference>
<keyword evidence="13 21" id="KW-0472">Membrane</keyword>
<keyword evidence="10" id="KW-0067">ATP-binding</keyword>
<evidence type="ECO:0000256" key="1">
    <source>
        <dbReference type="ARBA" id="ARBA00000085"/>
    </source>
</evidence>
<dbReference type="SUPFAM" id="SSF55874">
    <property type="entry name" value="ATPase domain of HSP90 chaperone/DNA topoisomerase II/histidine kinase"/>
    <property type="match status" value="1"/>
</dbReference>
<feature type="modified residue" description="4-aspartylphosphate" evidence="19">
    <location>
        <position position="748"/>
    </location>
</feature>
<dbReference type="EC" id="2.7.13.3" evidence="3"/>
<keyword evidence="9" id="KW-0418">Kinase</keyword>
<feature type="domain" description="Response regulatory" evidence="23">
    <location>
        <begin position="696"/>
        <end position="815"/>
    </location>
</feature>
<dbReference type="CDD" id="cd00088">
    <property type="entry name" value="HPT"/>
    <property type="match status" value="1"/>
</dbReference>
<keyword evidence="6" id="KW-0808">Transferase</keyword>
<feature type="coiled-coil region" evidence="20">
    <location>
        <begin position="901"/>
        <end position="931"/>
    </location>
</feature>
<keyword evidence="7 21" id="KW-0812">Transmembrane</keyword>
<keyword evidence="20" id="KW-0175">Coiled coil</keyword>
<dbReference type="PROSITE" id="PS50894">
    <property type="entry name" value="HPT"/>
    <property type="match status" value="1"/>
</dbReference>
<evidence type="ECO:0000256" key="6">
    <source>
        <dbReference type="ARBA" id="ARBA00022679"/>
    </source>
</evidence>
<dbReference type="Proteomes" id="UP000236416">
    <property type="component" value="Unassembled WGS sequence"/>
</dbReference>
<feature type="transmembrane region" description="Helical" evidence="21">
    <location>
        <begin position="168"/>
        <end position="187"/>
    </location>
</feature>
<comment type="caution">
    <text evidence="25">The sequence shown here is derived from an EMBL/GenBank/DDBJ whole genome shotgun (WGS) entry which is preliminary data.</text>
</comment>
<accession>A0A2K4MK03</accession>
<evidence type="ECO:0000256" key="7">
    <source>
        <dbReference type="ARBA" id="ARBA00022692"/>
    </source>
</evidence>
<dbReference type="SUPFAM" id="SSF47384">
    <property type="entry name" value="Homodimeric domain of signal transducing histidine kinase"/>
    <property type="match status" value="1"/>
</dbReference>
<dbReference type="InterPro" id="IPR003661">
    <property type="entry name" value="HisK_dim/P_dom"/>
</dbReference>
<dbReference type="PROSITE" id="PS50110">
    <property type="entry name" value="RESPONSE_REGULATORY"/>
    <property type="match status" value="2"/>
</dbReference>
<evidence type="ECO:0000256" key="19">
    <source>
        <dbReference type="PROSITE-ProRule" id="PRU00169"/>
    </source>
</evidence>
<evidence type="ECO:0000256" key="18">
    <source>
        <dbReference type="PROSITE-ProRule" id="PRU00110"/>
    </source>
</evidence>
<feature type="transmembrane region" description="Helical" evidence="21">
    <location>
        <begin position="56"/>
        <end position="80"/>
    </location>
</feature>
<evidence type="ECO:0000256" key="3">
    <source>
        <dbReference type="ARBA" id="ARBA00012438"/>
    </source>
</evidence>
<evidence type="ECO:0000256" key="12">
    <source>
        <dbReference type="ARBA" id="ARBA00023012"/>
    </source>
</evidence>